<evidence type="ECO:0000313" key="3">
    <source>
        <dbReference type="Proteomes" id="UP000053095"/>
    </source>
</evidence>
<dbReference type="Gene3D" id="3.30.710.10">
    <property type="entry name" value="Potassium Channel Kv1.1, Chain A"/>
    <property type="match status" value="1"/>
</dbReference>
<dbReference type="Proteomes" id="UP000053095">
    <property type="component" value="Unassembled WGS sequence"/>
</dbReference>
<dbReference type="PANTHER" id="PTHR47843">
    <property type="entry name" value="BTB DOMAIN-CONTAINING PROTEIN-RELATED"/>
    <property type="match status" value="1"/>
</dbReference>
<proteinExistence type="predicted"/>
<reference evidence="3" key="1">
    <citation type="journal article" date="2015" name="Genome Announc.">
        <title>Draft genome sequence of Talaromyces cellulolyticus strain Y-94, a source of lignocellulosic biomass-degrading enzymes.</title>
        <authorList>
            <person name="Fujii T."/>
            <person name="Koike H."/>
            <person name="Sawayama S."/>
            <person name="Yano S."/>
            <person name="Inoue H."/>
        </authorList>
    </citation>
    <scope>NUCLEOTIDE SEQUENCE [LARGE SCALE GENOMIC DNA]</scope>
    <source>
        <strain evidence="3">Y-94</strain>
    </source>
</reference>
<gene>
    <name evidence="2" type="ORF">TCE0_042r15264</name>
</gene>
<feature type="domain" description="BTB" evidence="1">
    <location>
        <begin position="15"/>
        <end position="84"/>
    </location>
</feature>
<dbReference type="AlphaFoldDB" id="A0A6V8HJJ0"/>
<dbReference type="PANTHER" id="PTHR47843:SF2">
    <property type="entry name" value="BTB DOMAIN-CONTAINING PROTEIN"/>
    <property type="match status" value="1"/>
</dbReference>
<evidence type="ECO:0000259" key="1">
    <source>
        <dbReference type="PROSITE" id="PS50097"/>
    </source>
</evidence>
<comment type="caution">
    <text evidence="2">The sequence shown here is derived from an EMBL/GenBank/DDBJ whole genome shotgun (WGS) entry which is preliminary data.</text>
</comment>
<keyword evidence="3" id="KW-1185">Reference proteome</keyword>
<evidence type="ECO:0000313" key="2">
    <source>
        <dbReference type="EMBL" id="GAM41832.1"/>
    </source>
</evidence>
<sequence>MPVRVAENEKYKFRGDLLKVVVGEQNETFNVHENLICTSPFFDKAMSGPWQESTQKTIRLPDDEPHIFAIYVHWLYYGTLPMFNNKTDNTECLNILKAYTFGDKVLDTRFQNTAIDALVETWTTPVDGKHWYPGLAAIQYVYNNTSESSPVRKLLVDMYVSGAQDSWLRRWEKQGSIPQSFLLDLASKLLGEQDRPKPNFTASDYYIRDSGNVKASPHKKGS</sequence>
<name>A0A6V8HJJ0_TALPI</name>
<protein>
    <recommendedName>
        <fullName evidence="1">BTB domain-containing protein</fullName>
    </recommendedName>
</protein>
<dbReference type="EMBL" id="DF933838">
    <property type="protein sequence ID" value="GAM41832.1"/>
    <property type="molecule type" value="Genomic_DNA"/>
</dbReference>
<dbReference type="Pfam" id="PF00651">
    <property type="entry name" value="BTB"/>
    <property type="match status" value="1"/>
</dbReference>
<organism evidence="2 3">
    <name type="scientific">Talaromyces pinophilus</name>
    <name type="common">Penicillium pinophilum</name>
    <dbReference type="NCBI Taxonomy" id="128442"/>
    <lineage>
        <taxon>Eukaryota</taxon>
        <taxon>Fungi</taxon>
        <taxon>Dikarya</taxon>
        <taxon>Ascomycota</taxon>
        <taxon>Pezizomycotina</taxon>
        <taxon>Eurotiomycetes</taxon>
        <taxon>Eurotiomycetidae</taxon>
        <taxon>Eurotiales</taxon>
        <taxon>Trichocomaceae</taxon>
        <taxon>Talaromyces</taxon>
        <taxon>Talaromyces sect. Talaromyces</taxon>
    </lineage>
</organism>
<dbReference type="PROSITE" id="PS50097">
    <property type="entry name" value="BTB"/>
    <property type="match status" value="1"/>
</dbReference>
<accession>A0A6V8HJJ0</accession>
<dbReference type="CDD" id="cd18186">
    <property type="entry name" value="BTB_POZ_ZBTB_KLHL-like"/>
    <property type="match status" value="1"/>
</dbReference>
<dbReference type="InterPro" id="IPR000210">
    <property type="entry name" value="BTB/POZ_dom"/>
</dbReference>
<dbReference type="SUPFAM" id="SSF54695">
    <property type="entry name" value="POZ domain"/>
    <property type="match status" value="1"/>
</dbReference>
<dbReference type="InterPro" id="IPR011333">
    <property type="entry name" value="SKP1/BTB/POZ_sf"/>
</dbReference>